<reference evidence="2 3" key="1">
    <citation type="submission" date="2018-09" db="EMBL/GenBank/DDBJ databases">
        <title>Phylogeny of the Shewanellaceae, and recommendation for two new genera, Pseudoshewanella and Parashewanella.</title>
        <authorList>
            <person name="Wang G."/>
        </authorList>
    </citation>
    <scope>NUCLEOTIDE SEQUENCE [LARGE SCALE GENOMIC DNA]</scope>
    <source>
        <strain evidence="2 3">KCTC 22492</strain>
    </source>
</reference>
<proteinExistence type="predicted"/>
<keyword evidence="1" id="KW-0732">Signal</keyword>
<dbReference type="AlphaFoldDB" id="A0A3A6TM78"/>
<feature type="signal peptide" evidence="1">
    <location>
        <begin position="1"/>
        <end position="16"/>
    </location>
</feature>
<dbReference type="Proteomes" id="UP000273022">
    <property type="component" value="Unassembled WGS sequence"/>
</dbReference>
<organism evidence="2 3">
    <name type="scientific">Parashewanella spongiae</name>
    <dbReference type="NCBI Taxonomy" id="342950"/>
    <lineage>
        <taxon>Bacteria</taxon>
        <taxon>Pseudomonadati</taxon>
        <taxon>Pseudomonadota</taxon>
        <taxon>Gammaproteobacteria</taxon>
        <taxon>Alteromonadales</taxon>
        <taxon>Shewanellaceae</taxon>
        <taxon>Parashewanella</taxon>
    </lineage>
</organism>
<dbReference type="RefSeq" id="WP_121853241.1">
    <property type="nucleotide sequence ID" value="NZ_CP037952.1"/>
</dbReference>
<protein>
    <recommendedName>
        <fullName evidence="4">DUF4426 domain-containing protein</fullName>
    </recommendedName>
</protein>
<dbReference type="EMBL" id="QYYH01000043">
    <property type="protein sequence ID" value="RJY16944.1"/>
    <property type="molecule type" value="Genomic_DNA"/>
</dbReference>
<feature type="chain" id="PRO_5017289049" description="DUF4426 domain-containing protein" evidence="1">
    <location>
        <begin position="17"/>
        <end position="172"/>
    </location>
</feature>
<evidence type="ECO:0008006" key="4">
    <source>
        <dbReference type="Google" id="ProtNLM"/>
    </source>
</evidence>
<evidence type="ECO:0000256" key="1">
    <source>
        <dbReference type="SAM" id="SignalP"/>
    </source>
</evidence>
<dbReference type="OrthoDB" id="6384217at2"/>
<name>A0A3A6TM78_9GAMM</name>
<sequence length="172" mass="19699">MRWLLSLLLYSGIVFSTPTTLSQITGSPFQDPMETMRIVEKTQSGIISNFAIDIQENDVRYLFSLINPTTNTITQLEYRALDGQLIKQNVSLYTPNQGSKIAAIEFIFKNNLSFSELVELAIKNNSVHLLRAELDHDLGISYLELKLIDNNGQYRLAFDVEKLRPLPLLKWY</sequence>
<evidence type="ECO:0000313" key="3">
    <source>
        <dbReference type="Proteomes" id="UP000273022"/>
    </source>
</evidence>
<comment type="caution">
    <text evidence="2">The sequence shown here is derived from an EMBL/GenBank/DDBJ whole genome shotgun (WGS) entry which is preliminary data.</text>
</comment>
<gene>
    <name evidence="2" type="ORF">D5R81_08575</name>
</gene>
<accession>A0A3A6TM78</accession>
<evidence type="ECO:0000313" key="2">
    <source>
        <dbReference type="EMBL" id="RJY16944.1"/>
    </source>
</evidence>
<keyword evidence="3" id="KW-1185">Reference proteome</keyword>